<evidence type="ECO:0000313" key="3">
    <source>
        <dbReference type="Proteomes" id="UP001187346"/>
    </source>
</evidence>
<reference evidence="2 3" key="1">
    <citation type="submission" date="2023-10" db="EMBL/GenBank/DDBJ databases">
        <title>Characterization of rhizosphere-enriched actinobacteria from wheat plants lab-grown on chernevaya soil.</title>
        <authorList>
            <person name="Tikhonova E.N."/>
            <person name="Konopkin A."/>
            <person name="Kravchenko I.K."/>
        </authorList>
    </citation>
    <scope>NUCLEOTIDE SEQUENCE [LARGE SCALE GENOMIC DNA]</scope>
    <source>
        <strain evidence="2 3">RR29</strain>
    </source>
</reference>
<gene>
    <name evidence="2" type="ORF">R5A26_24420</name>
</gene>
<name>A0ABU4FES0_9ACTN</name>
<comment type="caution">
    <text evidence="2">The sequence shown here is derived from an EMBL/GenBank/DDBJ whole genome shotgun (WGS) entry which is preliminary data.</text>
</comment>
<accession>A0ABU4FES0</accession>
<evidence type="ECO:0000256" key="1">
    <source>
        <dbReference type="SAM" id="MobiDB-lite"/>
    </source>
</evidence>
<dbReference type="RefSeq" id="WP_019061834.1">
    <property type="nucleotide sequence ID" value="NZ_JAPEMW010000001.1"/>
</dbReference>
<dbReference type="EMBL" id="JAWMAJ010000083">
    <property type="protein sequence ID" value="MDV7219093.1"/>
    <property type="molecule type" value="Genomic_DNA"/>
</dbReference>
<organism evidence="2 3">
    <name type="scientific">Streptomyces prunicolor</name>
    <dbReference type="NCBI Taxonomy" id="67348"/>
    <lineage>
        <taxon>Bacteria</taxon>
        <taxon>Bacillati</taxon>
        <taxon>Actinomycetota</taxon>
        <taxon>Actinomycetes</taxon>
        <taxon>Kitasatosporales</taxon>
        <taxon>Streptomycetaceae</taxon>
        <taxon>Streptomyces</taxon>
    </lineage>
</organism>
<dbReference type="Proteomes" id="UP001187346">
    <property type="component" value="Unassembled WGS sequence"/>
</dbReference>
<sequence length="92" mass="10107">MTTPRNNPTPTPTPNPRPRTDAPFLVGDRVKGTSYVPPGPHRREAPENFEGVVVQVGSGYAGVDAEQAFLWVKLKDHTERQALVADTELVEE</sequence>
<feature type="region of interest" description="Disordered" evidence="1">
    <location>
        <begin position="1"/>
        <end position="47"/>
    </location>
</feature>
<feature type="compositionally biased region" description="Pro residues" evidence="1">
    <location>
        <begin position="7"/>
        <end position="17"/>
    </location>
</feature>
<keyword evidence="3" id="KW-1185">Reference proteome</keyword>
<evidence type="ECO:0000313" key="2">
    <source>
        <dbReference type="EMBL" id="MDV7219093.1"/>
    </source>
</evidence>
<proteinExistence type="predicted"/>
<protein>
    <submittedName>
        <fullName evidence="2">Uncharacterized protein</fullName>
    </submittedName>
</protein>